<keyword evidence="2 5" id="KW-0808">Transferase</keyword>
<evidence type="ECO:0000256" key="2">
    <source>
        <dbReference type="ARBA" id="ARBA00022679"/>
    </source>
</evidence>
<dbReference type="InterPro" id="IPR031303">
    <property type="entry name" value="C5_meth_CS"/>
</dbReference>
<evidence type="ECO:0000256" key="7">
    <source>
        <dbReference type="RuleBase" id="RU000417"/>
    </source>
</evidence>
<protein>
    <recommendedName>
        <fullName evidence="7">Cytosine-specific methyltransferase</fullName>
        <ecNumber evidence="7">2.1.1.37</ecNumber>
    </recommendedName>
</protein>
<comment type="catalytic activity">
    <reaction evidence="7">
        <text>a 2'-deoxycytidine in DNA + S-adenosyl-L-methionine = a 5-methyl-2'-deoxycytidine in DNA + S-adenosyl-L-homocysteine + H(+)</text>
        <dbReference type="Rhea" id="RHEA:13681"/>
        <dbReference type="Rhea" id="RHEA-COMP:11369"/>
        <dbReference type="Rhea" id="RHEA-COMP:11370"/>
        <dbReference type="ChEBI" id="CHEBI:15378"/>
        <dbReference type="ChEBI" id="CHEBI:57856"/>
        <dbReference type="ChEBI" id="CHEBI:59789"/>
        <dbReference type="ChEBI" id="CHEBI:85452"/>
        <dbReference type="ChEBI" id="CHEBI:85454"/>
        <dbReference type="EC" id="2.1.1.37"/>
    </reaction>
</comment>
<dbReference type="InterPro" id="IPR018117">
    <property type="entry name" value="C5_DNA_meth_AS"/>
</dbReference>
<reference evidence="8 9" key="1">
    <citation type="submission" date="2023-12" db="EMBL/GenBank/DDBJ databases">
        <title>Baltic Sea Cyanobacteria.</title>
        <authorList>
            <person name="Delbaje E."/>
            <person name="Fewer D.P."/>
            <person name="Shishido T.K."/>
        </authorList>
    </citation>
    <scope>NUCLEOTIDE SEQUENCE [LARGE SCALE GENOMIC DNA]</scope>
    <source>
        <strain evidence="8 9">CCNP 1315</strain>
    </source>
</reference>
<dbReference type="EMBL" id="JAYGHT010000020">
    <property type="protein sequence ID" value="MEA5519030.1"/>
    <property type="molecule type" value="Genomic_DNA"/>
</dbReference>
<dbReference type="EC" id="2.1.1.37" evidence="7"/>
<feature type="active site" evidence="5">
    <location>
        <position position="75"/>
    </location>
</feature>
<dbReference type="PROSITE" id="PS00095">
    <property type="entry name" value="C5_MTASE_2"/>
    <property type="match status" value="1"/>
</dbReference>
<dbReference type="InterPro" id="IPR029063">
    <property type="entry name" value="SAM-dependent_MTases_sf"/>
</dbReference>
<dbReference type="Gene3D" id="3.40.50.150">
    <property type="entry name" value="Vaccinia Virus protein VP39"/>
    <property type="match status" value="1"/>
</dbReference>
<sequence length="729" mass="83825">MIDKFITFIDLFAGIGGFRIGLEKAGYRCVYSCEINPACQKVYYQNFGEMPEKDISKIDISKIPDHDILTAGFPCQPFSICGKRSGFQDTRGTLFFHICKIIDAKKPKVIFLENVKHLVHHNQGKTLDTILYSLEDLGYLVDYKILNAKDFGVPQNRERIVIFGTMSKKFNFNLVQTISPFSPLLSFLDQKGNFEYLNPSEYTLIENPKFQDSGLLFVGYRNKNIWKKGIRPNTEHLSRVHRQPNRIYSVEGVHPTLPSQETSGRFFIYLPQENAVRKLTITECYKIMGFPSDFKIHPSLAECYKQIGNSVCIPMIYELAVQLKKQNLIDNSDCINLKNFFNNSSESIQLEILGLNLMNHKEKLLQAYDSAQDIDRIKRTIPEAHHNFVKEIAKNAKNQKGVYTVLITLLVHKILAPNQDIRYHQSKMVNGFAGRTFDKKYITPTLKELGLPAMAESGWLTRTLEQPYPYTLDYNGKISNKAVKQAFLNLIDFVEKNPAQAENTLVLLLYHVKQITKANEIKIIKISNYEKFDISTIINCLKEHFYFNYQTRGASKLPVLAFFAIYKILIKEVERYNSCILKDVGSHTASDRTSQSAGDLEIFDKNQNLIEAIEIKHRKEIDLQMIRIAKDKIIKFNPRRYYIFSSANPEVKPSEITLIEAEIAKIRKEHGCLVITNGIIPTLKYYLRLINSIEDFVINYSTLIELDAELQAIHKVKWNEILSSVDNQG</sequence>
<dbReference type="NCBIfam" id="TIGR00675">
    <property type="entry name" value="dcm"/>
    <property type="match status" value="1"/>
</dbReference>
<evidence type="ECO:0000256" key="4">
    <source>
        <dbReference type="ARBA" id="ARBA00022747"/>
    </source>
</evidence>
<evidence type="ECO:0000313" key="9">
    <source>
        <dbReference type="Proteomes" id="UP001301728"/>
    </source>
</evidence>
<dbReference type="GO" id="GO:0008168">
    <property type="term" value="F:methyltransferase activity"/>
    <property type="evidence" value="ECO:0007669"/>
    <property type="project" value="UniProtKB-KW"/>
</dbReference>
<dbReference type="InterPro" id="IPR001525">
    <property type="entry name" value="C5_MeTfrase"/>
</dbReference>
<evidence type="ECO:0000256" key="1">
    <source>
        <dbReference type="ARBA" id="ARBA00022603"/>
    </source>
</evidence>
<dbReference type="PROSITE" id="PS51679">
    <property type="entry name" value="SAM_MT_C5"/>
    <property type="match status" value="1"/>
</dbReference>
<name>A0ABU5TWD3_9CYAN</name>
<dbReference type="PRINTS" id="PR00105">
    <property type="entry name" value="C5METTRFRASE"/>
</dbReference>
<comment type="caution">
    <text evidence="8">The sequence shown here is derived from an EMBL/GenBank/DDBJ whole genome shotgun (WGS) entry which is preliminary data.</text>
</comment>
<dbReference type="PANTHER" id="PTHR46098:SF1">
    <property type="entry name" value="TRNA (CYTOSINE(38)-C(5))-METHYLTRANSFERASE"/>
    <property type="match status" value="1"/>
</dbReference>
<keyword evidence="1 5" id="KW-0489">Methyltransferase</keyword>
<keyword evidence="9" id="KW-1185">Reference proteome</keyword>
<dbReference type="GO" id="GO:0032259">
    <property type="term" value="P:methylation"/>
    <property type="evidence" value="ECO:0007669"/>
    <property type="project" value="UniProtKB-KW"/>
</dbReference>
<dbReference type="Pfam" id="PF00145">
    <property type="entry name" value="DNA_methylase"/>
    <property type="match status" value="1"/>
</dbReference>
<dbReference type="PROSITE" id="PS00094">
    <property type="entry name" value="C5_MTASE_1"/>
    <property type="match status" value="1"/>
</dbReference>
<dbReference type="PANTHER" id="PTHR46098">
    <property type="entry name" value="TRNA (CYTOSINE(38)-C(5))-METHYLTRANSFERASE"/>
    <property type="match status" value="1"/>
</dbReference>
<dbReference type="SUPFAM" id="SSF53335">
    <property type="entry name" value="S-adenosyl-L-methionine-dependent methyltransferases"/>
    <property type="match status" value="1"/>
</dbReference>
<comment type="similarity">
    <text evidence="5 6">Belongs to the class I-like SAM-binding methyltransferase superfamily. C5-methyltransferase family.</text>
</comment>
<dbReference type="Gene3D" id="3.90.120.10">
    <property type="entry name" value="DNA Methylase, subunit A, domain 2"/>
    <property type="match status" value="1"/>
</dbReference>
<evidence type="ECO:0000313" key="8">
    <source>
        <dbReference type="EMBL" id="MEA5519030.1"/>
    </source>
</evidence>
<dbReference type="RefSeq" id="WP_323272464.1">
    <property type="nucleotide sequence ID" value="NZ_JAYGHT010000020.1"/>
</dbReference>
<dbReference type="CDD" id="cd00315">
    <property type="entry name" value="Cyt_C5_DNA_methylase"/>
    <property type="match status" value="1"/>
</dbReference>
<evidence type="ECO:0000256" key="5">
    <source>
        <dbReference type="PROSITE-ProRule" id="PRU01016"/>
    </source>
</evidence>
<keyword evidence="4" id="KW-0680">Restriction system</keyword>
<keyword evidence="3 5" id="KW-0949">S-adenosyl-L-methionine</keyword>
<dbReference type="Proteomes" id="UP001301728">
    <property type="component" value="Unassembled WGS sequence"/>
</dbReference>
<dbReference type="InterPro" id="IPR050750">
    <property type="entry name" value="C5-MTase"/>
</dbReference>
<accession>A0ABU5TWD3</accession>
<evidence type="ECO:0000256" key="3">
    <source>
        <dbReference type="ARBA" id="ARBA00022691"/>
    </source>
</evidence>
<evidence type="ECO:0000256" key="6">
    <source>
        <dbReference type="RuleBase" id="RU000416"/>
    </source>
</evidence>
<organism evidence="8 9">
    <name type="scientific">Limnoraphis robusta CCNP1315</name>
    <dbReference type="NCBI Taxonomy" id="3110306"/>
    <lineage>
        <taxon>Bacteria</taxon>
        <taxon>Bacillati</taxon>
        <taxon>Cyanobacteriota</taxon>
        <taxon>Cyanophyceae</taxon>
        <taxon>Oscillatoriophycideae</taxon>
        <taxon>Oscillatoriales</taxon>
        <taxon>Sirenicapillariaceae</taxon>
        <taxon>Limnoraphis</taxon>
    </lineage>
</organism>
<proteinExistence type="inferred from homology"/>
<gene>
    <name evidence="8" type="ORF">VB854_08715</name>
</gene>